<dbReference type="OrthoDB" id="9799365at2"/>
<keyword evidence="2" id="KW-1185">Reference proteome</keyword>
<comment type="caution">
    <text evidence="1">The sequence shown here is derived from an EMBL/GenBank/DDBJ whole genome shotgun (WGS) entry which is preliminary data.</text>
</comment>
<gene>
    <name evidence="1" type="ORF">FLJC2902T_24900</name>
</gene>
<sequence>METGQIIHTKTKYLFFVCLTLSIAFCLTNCKKASVTTEKKETHTEPLSSWNSEPKGKIIDWVKAVTDSTSTFYIPVSDRIAVFDNDGTLWPEQPFPNQLVFAIDYLKSNAAQHPEWQKDPDLKVFLNENPLQLKDATKTGLIKVMSISHLNITETDFNNNVKNWIETAKDAKFKKRYKDLVYQPMLELLDYLHQNKFTTFIVSGGGADFMRVWTEEVYGIPPYRVIGSYSDAKFEMIDNKPVITKISEGFYLDDKEGKPAAIHRFIGKVPVFCGGNSDGDLAMMQYTAGSKYKSMNVLLHHTDSVREYKYDLKTLSGHLEKGLTEAKKNNWLVIDMQKDFLKIFPFE</sequence>
<dbReference type="AlphaFoldDB" id="V6SJ79"/>
<dbReference type="EMBL" id="AVGG01000018">
    <property type="protein sequence ID" value="ESU26519.1"/>
    <property type="molecule type" value="Genomic_DNA"/>
</dbReference>
<dbReference type="RefSeq" id="WP_023580053.1">
    <property type="nucleotide sequence ID" value="NZ_AVGG01000018.1"/>
</dbReference>
<name>V6SJ79_9FLAO</name>
<evidence type="ECO:0000313" key="2">
    <source>
        <dbReference type="Proteomes" id="UP000018004"/>
    </source>
</evidence>
<dbReference type="STRING" id="1341181.FLJC2902T_24900"/>
<proteinExistence type="predicted"/>
<reference evidence="1 2" key="1">
    <citation type="submission" date="2013-08" db="EMBL/GenBank/DDBJ databases">
        <title>Flavobacterium limnosediminis JC2902 genome sequencing.</title>
        <authorList>
            <person name="Lee K."/>
            <person name="Yi H."/>
            <person name="Park S."/>
            <person name="Chun J."/>
        </authorList>
    </citation>
    <scope>NUCLEOTIDE SEQUENCE [LARGE SCALE GENOMIC DNA]</scope>
    <source>
        <strain evidence="1 2">JC2902</strain>
    </source>
</reference>
<dbReference type="PATRIC" id="fig|1341181.4.peg.2451"/>
<dbReference type="InterPro" id="IPR036412">
    <property type="entry name" value="HAD-like_sf"/>
</dbReference>
<dbReference type="Proteomes" id="UP000018004">
    <property type="component" value="Unassembled WGS sequence"/>
</dbReference>
<evidence type="ECO:0000313" key="1">
    <source>
        <dbReference type="EMBL" id="ESU26519.1"/>
    </source>
</evidence>
<evidence type="ECO:0008006" key="3">
    <source>
        <dbReference type="Google" id="ProtNLM"/>
    </source>
</evidence>
<dbReference type="Pfam" id="PF12710">
    <property type="entry name" value="HAD"/>
    <property type="match status" value="1"/>
</dbReference>
<dbReference type="InterPro" id="IPR023214">
    <property type="entry name" value="HAD_sf"/>
</dbReference>
<protein>
    <recommendedName>
        <fullName evidence="3">Nonspecific acid phosphatase</fullName>
    </recommendedName>
</protein>
<dbReference type="SUPFAM" id="SSF56784">
    <property type="entry name" value="HAD-like"/>
    <property type="match status" value="1"/>
</dbReference>
<accession>V6SJ79</accession>
<dbReference type="eggNOG" id="COG0560">
    <property type="taxonomic scope" value="Bacteria"/>
</dbReference>
<dbReference type="Gene3D" id="3.40.50.1000">
    <property type="entry name" value="HAD superfamily/HAD-like"/>
    <property type="match status" value="1"/>
</dbReference>
<organism evidence="1 2">
    <name type="scientific">Flavobacterium limnosediminis JC2902</name>
    <dbReference type="NCBI Taxonomy" id="1341181"/>
    <lineage>
        <taxon>Bacteria</taxon>
        <taxon>Pseudomonadati</taxon>
        <taxon>Bacteroidota</taxon>
        <taxon>Flavobacteriia</taxon>
        <taxon>Flavobacteriales</taxon>
        <taxon>Flavobacteriaceae</taxon>
        <taxon>Flavobacterium</taxon>
    </lineage>
</organism>